<keyword evidence="2" id="KW-1185">Reference proteome</keyword>
<organism evidence="1 2">
    <name type="scientific">Aulographum hederae CBS 113979</name>
    <dbReference type="NCBI Taxonomy" id="1176131"/>
    <lineage>
        <taxon>Eukaryota</taxon>
        <taxon>Fungi</taxon>
        <taxon>Dikarya</taxon>
        <taxon>Ascomycota</taxon>
        <taxon>Pezizomycotina</taxon>
        <taxon>Dothideomycetes</taxon>
        <taxon>Pleosporomycetidae</taxon>
        <taxon>Aulographales</taxon>
        <taxon>Aulographaceae</taxon>
    </lineage>
</organism>
<dbReference type="EMBL" id="ML977150">
    <property type="protein sequence ID" value="KAF1987922.1"/>
    <property type="molecule type" value="Genomic_DNA"/>
</dbReference>
<name>A0A6G1H4E0_9PEZI</name>
<evidence type="ECO:0000313" key="2">
    <source>
        <dbReference type="Proteomes" id="UP000800041"/>
    </source>
</evidence>
<evidence type="ECO:0000313" key="1">
    <source>
        <dbReference type="EMBL" id="KAF1987922.1"/>
    </source>
</evidence>
<dbReference type="AlphaFoldDB" id="A0A6G1H4E0"/>
<proteinExistence type="predicted"/>
<accession>A0A6G1H4E0</accession>
<gene>
    <name evidence="1" type="ORF">K402DRAFT_419788</name>
</gene>
<protein>
    <submittedName>
        <fullName evidence="1">Uncharacterized protein</fullName>
    </submittedName>
</protein>
<dbReference type="Proteomes" id="UP000800041">
    <property type="component" value="Unassembled WGS sequence"/>
</dbReference>
<reference evidence="1" key="1">
    <citation type="journal article" date="2020" name="Stud. Mycol.">
        <title>101 Dothideomycetes genomes: a test case for predicting lifestyles and emergence of pathogens.</title>
        <authorList>
            <person name="Haridas S."/>
            <person name="Albert R."/>
            <person name="Binder M."/>
            <person name="Bloem J."/>
            <person name="Labutti K."/>
            <person name="Salamov A."/>
            <person name="Andreopoulos B."/>
            <person name="Baker S."/>
            <person name="Barry K."/>
            <person name="Bills G."/>
            <person name="Bluhm B."/>
            <person name="Cannon C."/>
            <person name="Castanera R."/>
            <person name="Culley D."/>
            <person name="Daum C."/>
            <person name="Ezra D."/>
            <person name="Gonzalez J."/>
            <person name="Henrissat B."/>
            <person name="Kuo A."/>
            <person name="Liang C."/>
            <person name="Lipzen A."/>
            <person name="Lutzoni F."/>
            <person name="Magnuson J."/>
            <person name="Mondo S."/>
            <person name="Nolan M."/>
            <person name="Ohm R."/>
            <person name="Pangilinan J."/>
            <person name="Park H.-J."/>
            <person name="Ramirez L."/>
            <person name="Alfaro M."/>
            <person name="Sun H."/>
            <person name="Tritt A."/>
            <person name="Yoshinaga Y."/>
            <person name="Zwiers L.-H."/>
            <person name="Turgeon B."/>
            <person name="Goodwin S."/>
            <person name="Spatafora J."/>
            <person name="Crous P."/>
            <person name="Grigoriev I."/>
        </authorList>
    </citation>
    <scope>NUCLEOTIDE SEQUENCE</scope>
    <source>
        <strain evidence="1">CBS 113979</strain>
    </source>
</reference>
<sequence length="122" mass="13655">MIEYGPASAHNYLDTPTDTFPGNFPASKDIKITCGLAAKKFMEHNCSDPSVKKTTECGPWRTVIQAYPCQGYRRGVWRDGKKVKETYPGKFPGVFPAGKHFDAEIEDDAAVEWIREVLNDAQ</sequence>